<protein>
    <submittedName>
        <fullName evidence="2">Uncharacterized protein</fullName>
    </submittedName>
</protein>
<dbReference type="VEuPathDB" id="FungiDB:CC1G_02629"/>
<reference evidence="2 3" key="1">
    <citation type="journal article" date="2010" name="Proc. Natl. Acad. Sci. U.S.A.">
        <title>Insights into evolution of multicellular fungi from the assembled chromosomes of the mushroom Coprinopsis cinerea (Coprinus cinereus).</title>
        <authorList>
            <person name="Stajich J.E."/>
            <person name="Wilke S.K."/>
            <person name="Ahren D."/>
            <person name="Au C.H."/>
            <person name="Birren B.W."/>
            <person name="Borodovsky M."/>
            <person name="Burns C."/>
            <person name="Canback B."/>
            <person name="Casselton L.A."/>
            <person name="Cheng C.K."/>
            <person name="Deng J."/>
            <person name="Dietrich F.S."/>
            <person name="Fargo D.C."/>
            <person name="Farman M.L."/>
            <person name="Gathman A.C."/>
            <person name="Goldberg J."/>
            <person name="Guigo R."/>
            <person name="Hoegger P.J."/>
            <person name="Hooker J.B."/>
            <person name="Huggins A."/>
            <person name="James T.Y."/>
            <person name="Kamada T."/>
            <person name="Kilaru S."/>
            <person name="Kodira C."/>
            <person name="Kues U."/>
            <person name="Kupfer D."/>
            <person name="Kwan H.S."/>
            <person name="Lomsadze A."/>
            <person name="Li W."/>
            <person name="Lilly W.W."/>
            <person name="Ma L.J."/>
            <person name="Mackey A.J."/>
            <person name="Manning G."/>
            <person name="Martin F."/>
            <person name="Muraguchi H."/>
            <person name="Natvig D.O."/>
            <person name="Palmerini H."/>
            <person name="Ramesh M.A."/>
            <person name="Rehmeyer C.J."/>
            <person name="Roe B.A."/>
            <person name="Shenoy N."/>
            <person name="Stanke M."/>
            <person name="Ter-Hovhannisyan V."/>
            <person name="Tunlid A."/>
            <person name="Velagapudi R."/>
            <person name="Vision T.J."/>
            <person name="Zeng Q."/>
            <person name="Zolan M.E."/>
            <person name="Pukkila P.J."/>
        </authorList>
    </citation>
    <scope>NUCLEOTIDE SEQUENCE [LARGE SCALE GENOMIC DNA]</scope>
    <source>
        <strain evidence="3">Okayama-7 / 130 / ATCC MYA-4618 / FGSC 9003</strain>
    </source>
</reference>
<sequence>MNVSEGGQEQGVQNDQQNTNIHDLLQALGHSGPENNDNGNLAHVPYVPPFQHAPFGPFSQPILAGASGHLILPPQAVPAFHPPSGDAAAPSDIQAQVGGRPLTPAAPLATQAPQTWAPPTLYPHPVFPHPVSNPLPHPPHQQNRGPLALAQAAAPPLAPVVISGGNPPQPINITPTTTVTCRFANLDPNTNQWIACGQHVPVLRGDPAGSIVNHVQTVHLPGGSTSSTHRVRCTWLTVPGPRARAARLGSDVAGGGLLPICDQDIQFRSFRRHLLRGKHYMPEIPRARCPIDPYGCRPFSDREGGNEGSIQRHVQTVHGGTGAA</sequence>
<dbReference type="GeneID" id="6016798"/>
<feature type="region of interest" description="Disordered" evidence="1">
    <location>
        <begin position="302"/>
        <end position="324"/>
    </location>
</feature>
<keyword evidence="3" id="KW-1185">Reference proteome</keyword>
<organism evidence="2 3">
    <name type="scientific">Coprinopsis cinerea (strain Okayama-7 / 130 / ATCC MYA-4618 / FGSC 9003)</name>
    <name type="common">Inky cap fungus</name>
    <name type="synonym">Hormographiella aspergillata</name>
    <dbReference type="NCBI Taxonomy" id="240176"/>
    <lineage>
        <taxon>Eukaryota</taxon>
        <taxon>Fungi</taxon>
        <taxon>Dikarya</taxon>
        <taxon>Basidiomycota</taxon>
        <taxon>Agaricomycotina</taxon>
        <taxon>Agaricomycetes</taxon>
        <taxon>Agaricomycetidae</taxon>
        <taxon>Agaricales</taxon>
        <taxon>Agaricineae</taxon>
        <taxon>Psathyrellaceae</taxon>
        <taxon>Coprinopsis</taxon>
    </lineage>
</organism>
<evidence type="ECO:0000313" key="2">
    <source>
        <dbReference type="EMBL" id="EAU81613.2"/>
    </source>
</evidence>
<dbReference type="KEGG" id="cci:CC1G_02629"/>
<dbReference type="EMBL" id="AACS02000004">
    <property type="protein sequence ID" value="EAU81613.2"/>
    <property type="molecule type" value="Genomic_DNA"/>
</dbReference>
<gene>
    <name evidence="2" type="ORF">CC1G_02629</name>
</gene>
<dbReference type="RefSeq" id="XP_001840166.2">
    <property type="nucleotide sequence ID" value="XM_001840114.2"/>
</dbReference>
<evidence type="ECO:0000313" key="3">
    <source>
        <dbReference type="Proteomes" id="UP000001861"/>
    </source>
</evidence>
<comment type="caution">
    <text evidence="2">The sequence shown here is derived from an EMBL/GenBank/DDBJ whole genome shotgun (WGS) entry which is preliminary data.</text>
</comment>
<evidence type="ECO:0000256" key="1">
    <source>
        <dbReference type="SAM" id="MobiDB-lite"/>
    </source>
</evidence>
<dbReference type="HOGENOM" id="CLU_857929_0_0_1"/>
<proteinExistence type="predicted"/>
<dbReference type="AlphaFoldDB" id="A8PBE8"/>
<dbReference type="InParanoid" id="A8PBE8"/>
<name>A8PBE8_COPC7</name>
<dbReference type="Proteomes" id="UP000001861">
    <property type="component" value="Unassembled WGS sequence"/>
</dbReference>
<accession>A8PBE8</accession>